<name>A0A6J4PVI3_9BURK</name>
<evidence type="ECO:0000313" key="2">
    <source>
        <dbReference type="EMBL" id="CAA9425279.1"/>
    </source>
</evidence>
<dbReference type="EMBL" id="CADCUX010000486">
    <property type="protein sequence ID" value="CAA9425279.1"/>
    <property type="molecule type" value="Genomic_DNA"/>
</dbReference>
<sequence length="182" mass="19908">AHSRHRPRTPDHRLRRGRCARAFADLCRQRHHQHHAPGSRRPAGTAEGAVRWHRAGARALPAGCRRGGDRVRQCQPPVHAAARAGARRVRDGAGGLRVVGGRVHRLADEAGDRRLRPRRQVRSAGNGQAPPQAARHSRQGCGRRIGAGHHARPCRPIDGEDRASHLHLAAHQRHVQGGADVL</sequence>
<proteinExistence type="predicted"/>
<feature type="non-terminal residue" evidence="2">
    <location>
        <position position="182"/>
    </location>
</feature>
<protein>
    <submittedName>
        <fullName evidence="2">RuvC</fullName>
        <ecNumber evidence="2">3.1.22.4</ecNumber>
    </submittedName>
</protein>
<reference evidence="2" key="1">
    <citation type="submission" date="2020-02" db="EMBL/GenBank/DDBJ databases">
        <authorList>
            <person name="Meier V. D."/>
        </authorList>
    </citation>
    <scope>NUCLEOTIDE SEQUENCE</scope>
    <source>
        <strain evidence="2">AVDCRST_MAG51</strain>
    </source>
</reference>
<accession>A0A6J4PVI3</accession>
<dbReference type="AlphaFoldDB" id="A0A6J4PVI3"/>
<keyword evidence="2" id="KW-0378">Hydrolase</keyword>
<dbReference type="EC" id="3.1.22.4" evidence="2"/>
<gene>
    <name evidence="2" type="ORF">AVDCRST_MAG51-2300</name>
</gene>
<feature type="region of interest" description="Disordered" evidence="1">
    <location>
        <begin position="30"/>
        <end position="49"/>
    </location>
</feature>
<dbReference type="GO" id="GO:0016787">
    <property type="term" value="F:hydrolase activity"/>
    <property type="evidence" value="ECO:0007669"/>
    <property type="project" value="UniProtKB-KW"/>
</dbReference>
<organism evidence="2">
    <name type="scientific">uncultured Ramlibacter sp</name>
    <dbReference type="NCBI Taxonomy" id="260755"/>
    <lineage>
        <taxon>Bacteria</taxon>
        <taxon>Pseudomonadati</taxon>
        <taxon>Pseudomonadota</taxon>
        <taxon>Betaproteobacteria</taxon>
        <taxon>Burkholderiales</taxon>
        <taxon>Comamonadaceae</taxon>
        <taxon>Ramlibacter</taxon>
        <taxon>environmental samples</taxon>
    </lineage>
</organism>
<feature type="region of interest" description="Disordered" evidence="1">
    <location>
        <begin position="109"/>
        <end position="159"/>
    </location>
</feature>
<evidence type="ECO:0000256" key="1">
    <source>
        <dbReference type="SAM" id="MobiDB-lite"/>
    </source>
</evidence>
<feature type="non-terminal residue" evidence="2">
    <location>
        <position position="1"/>
    </location>
</feature>